<dbReference type="EMBL" id="AKAU01000120">
    <property type="protein sequence ID" value="EIM98551.1"/>
    <property type="molecule type" value="Genomic_DNA"/>
</dbReference>
<accession>A0ABN0FIK7</accession>
<dbReference type="RefSeq" id="WP_007585347.1">
    <property type="nucleotide sequence ID" value="NZ_AKAU01000120.1"/>
</dbReference>
<gene>
    <name evidence="1" type="ORF">WQE_23523</name>
</gene>
<evidence type="ECO:0000313" key="2">
    <source>
        <dbReference type="Proteomes" id="UP000004980"/>
    </source>
</evidence>
<name>A0ABN0FIK7_9BURK</name>
<protein>
    <submittedName>
        <fullName evidence="1">Uncharacterized protein</fullName>
    </submittedName>
</protein>
<keyword evidence="2" id="KW-1185">Reference proteome</keyword>
<comment type="caution">
    <text evidence="1">The sequence shown here is derived from an EMBL/GenBank/DDBJ whole genome shotgun (WGS) entry which is preliminary data.</text>
</comment>
<sequence>MARENARGALHPLAQARSGGQINIRMNRLTVRFEHFVHLDTMLIHEDFADPVRAIIDSEFDNVRDALIESGMTFSGIARSTRASHLENFFTHLAGEHDMGFLVKAQQPYFLIADSNRLEYSWERSRSSWFYARSYAALLDKVCDWAAFHHEEAWARAKSVAGAGPAYAA</sequence>
<organism evidence="1 2">
    <name type="scientific">Paraburkholderia hospita</name>
    <dbReference type="NCBI Taxonomy" id="169430"/>
    <lineage>
        <taxon>Bacteria</taxon>
        <taxon>Pseudomonadati</taxon>
        <taxon>Pseudomonadota</taxon>
        <taxon>Betaproteobacteria</taxon>
        <taxon>Burkholderiales</taxon>
        <taxon>Burkholderiaceae</taxon>
        <taxon>Paraburkholderia</taxon>
    </lineage>
</organism>
<dbReference type="Proteomes" id="UP000004980">
    <property type="component" value="Unassembled WGS sequence"/>
</dbReference>
<proteinExistence type="predicted"/>
<evidence type="ECO:0000313" key="1">
    <source>
        <dbReference type="EMBL" id="EIM98551.1"/>
    </source>
</evidence>
<reference evidence="1 2" key="1">
    <citation type="journal article" date="2012" name="J. Bacteriol.">
        <title>Draft Genome Sequence of the Soil Bacterium Burkholderia terrae Strain BS001, Which Interacts with Fungal Surface Structures.</title>
        <authorList>
            <person name="Nazir R."/>
            <person name="Hansen M.A."/>
            <person name="Sorensen S."/>
            <person name="van Elsas J.D."/>
        </authorList>
    </citation>
    <scope>NUCLEOTIDE SEQUENCE [LARGE SCALE GENOMIC DNA]</scope>
    <source>
        <strain evidence="1 2">BS001</strain>
    </source>
</reference>